<protein>
    <submittedName>
        <fullName evidence="4">C2H2-type domain-containing protein</fullName>
    </submittedName>
</protein>
<keyword evidence="1" id="KW-0862">Zinc</keyword>
<evidence type="ECO:0000259" key="2">
    <source>
        <dbReference type="PROSITE" id="PS50157"/>
    </source>
</evidence>
<dbReference type="InterPro" id="IPR013087">
    <property type="entry name" value="Znf_C2H2_type"/>
</dbReference>
<dbReference type="WBParaSite" id="nRc.2.0.1.t12390-RA">
    <property type="protein sequence ID" value="nRc.2.0.1.t12390-RA"/>
    <property type="gene ID" value="nRc.2.0.1.g12390"/>
</dbReference>
<dbReference type="GO" id="GO:0008270">
    <property type="term" value="F:zinc ion binding"/>
    <property type="evidence" value="ECO:0007669"/>
    <property type="project" value="UniProtKB-KW"/>
</dbReference>
<dbReference type="AlphaFoldDB" id="A0A915IDY3"/>
<organism evidence="3 4">
    <name type="scientific">Romanomermis culicivorax</name>
    <name type="common">Nematode worm</name>
    <dbReference type="NCBI Taxonomy" id="13658"/>
    <lineage>
        <taxon>Eukaryota</taxon>
        <taxon>Metazoa</taxon>
        <taxon>Ecdysozoa</taxon>
        <taxon>Nematoda</taxon>
        <taxon>Enoplea</taxon>
        <taxon>Dorylaimia</taxon>
        <taxon>Mermithida</taxon>
        <taxon>Mermithoidea</taxon>
        <taxon>Mermithidae</taxon>
        <taxon>Romanomermis</taxon>
    </lineage>
</organism>
<evidence type="ECO:0000256" key="1">
    <source>
        <dbReference type="PROSITE-ProRule" id="PRU00042"/>
    </source>
</evidence>
<sequence length="199" mass="22331">QKRVPYTVERQCGRPFCKLKRRDHFHCSHCHQGFSHYDRLVSHMLKHGVTLPQTQMSLSLNSPNTAQNNQIQVPNDLLYNNLRPSVINVPLVLHSTDTPPSRTANQMKYQVFKASPITDSSANKIGGDFPTADRNLPISNRQSENDAKIVATSKAAKFNVPTKKRKFVDEAAQKISNGQLLVQNYDVPINSISPDLVSN</sequence>
<keyword evidence="1" id="KW-0479">Metal-binding</keyword>
<dbReference type="PROSITE" id="PS00028">
    <property type="entry name" value="ZINC_FINGER_C2H2_1"/>
    <property type="match status" value="1"/>
</dbReference>
<reference evidence="4" key="1">
    <citation type="submission" date="2022-11" db="UniProtKB">
        <authorList>
            <consortium name="WormBaseParasite"/>
        </authorList>
    </citation>
    <scope>IDENTIFICATION</scope>
</reference>
<dbReference type="PROSITE" id="PS50157">
    <property type="entry name" value="ZINC_FINGER_C2H2_2"/>
    <property type="match status" value="1"/>
</dbReference>
<evidence type="ECO:0000313" key="3">
    <source>
        <dbReference type="Proteomes" id="UP000887565"/>
    </source>
</evidence>
<proteinExistence type="predicted"/>
<keyword evidence="1" id="KW-0863">Zinc-finger</keyword>
<feature type="domain" description="C2H2-type" evidence="2">
    <location>
        <begin position="25"/>
        <end position="52"/>
    </location>
</feature>
<dbReference type="Proteomes" id="UP000887565">
    <property type="component" value="Unplaced"/>
</dbReference>
<keyword evidence="3" id="KW-1185">Reference proteome</keyword>
<name>A0A915IDY3_ROMCU</name>
<evidence type="ECO:0000313" key="4">
    <source>
        <dbReference type="WBParaSite" id="nRc.2.0.1.t12390-RA"/>
    </source>
</evidence>
<accession>A0A915IDY3</accession>